<evidence type="ECO:0000313" key="5">
    <source>
        <dbReference type="EnsemblMetazoa" id="Aqu2.1.17617_001"/>
    </source>
</evidence>
<proteinExistence type="predicted"/>
<dbReference type="Pfam" id="PF18404">
    <property type="entry name" value="Glyco_transf_24"/>
    <property type="match status" value="1"/>
</dbReference>
<evidence type="ECO:0000256" key="1">
    <source>
        <dbReference type="ARBA" id="ARBA00001913"/>
    </source>
</evidence>
<protein>
    <recommendedName>
        <fullName evidence="4">Glucosyltransferase 24 catalytic domain-containing protein</fullName>
    </recommendedName>
</protein>
<dbReference type="STRING" id="400682.A0A1X7TRA6"/>
<reference evidence="5" key="1">
    <citation type="submission" date="2017-05" db="UniProtKB">
        <authorList>
            <consortium name="EnsemblMetazoa"/>
        </authorList>
    </citation>
    <scope>IDENTIFICATION</scope>
</reference>
<dbReference type="GO" id="GO:0003980">
    <property type="term" value="F:UDP-glucose:glycoprotein glucosyltransferase activity"/>
    <property type="evidence" value="ECO:0007669"/>
    <property type="project" value="InterPro"/>
</dbReference>
<comment type="cofactor">
    <cofactor evidence="1">
        <name>Ca(2+)</name>
        <dbReference type="ChEBI" id="CHEBI:29108"/>
    </cofactor>
</comment>
<dbReference type="SUPFAM" id="SSF53448">
    <property type="entry name" value="Nucleotide-diphospho-sugar transferases"/>
    <property type="match status" value="1"/>
</dbReference>
<comment type="function">
    <text evidence="2">Recognizes glycoproteins with minor folding defects. Reglucosylates single N-glycans near the misfolded part of the protein, thus providing quality control for protein folding in the endoplasmic reticulum. Reglucosylated proteins are recognized by calreticulin for recycling to the endoplasmic reticulum and refolding or degradation.</text>
</comment>
<dbReference type="AlphaFoldDB" id="A0A1X7TRA6"/>
<dbReference type="PANTHER" id="PTHR11226:SF0">
    <property type="entry name" value="UDP-GLUCOSE:GLYCOPROTEIN GLUCOSYLTRANSFERASE"/>
    <property type="match status" value="1"/>
</dbReference>
<dbReference type="GO" id="GO:0051082">
    <property type="term" value="F:unfolded protein binding"/>
    <property type="evidence" value="ECO:0007669"/>
    <property type="project" value="TreeGrafter"/>
</dbReference>
<dbReference type="InterPro" id="IPR040497">
    <property type="entry name" value="Glyco_transf_24"/>
</dbReference>
<dbReference type="PANTHER" id="PTHR11226">
    <property type="entry name" value="UDP-GLUCOSE GLYCOPROTEIN:GLUCOSYLTRANSFERASE"/>
    <property type="match status" value="1"/>
</dbReference>
<dbReference type="OrthoDB" id="27683at2759"/>
<name>A0A1X7TRA6_AMPQE</name>
<dbReference type="GO" id="GO:0005783">
    <property type="term" value="C:endoplasmic reticulum"/>
    <property type="evidence" value="ECO:0007669"/>
    <property type="project" value="TreeGrafter"/>
</dbReference>
<accession>A0A1X7TRA6</accession>
<dbReference type="InterPro" id="IPR029044">
    <property type="entry name" value="Nucleotide-diphossugar_trans"/>
</dbReference>
<dbReference type="InterPro" id="IPR009448">
    <property type="entry name" value="UDP-g_GGtrans"/>
</dbReference>
<dbReference type="GO" id="GO:0036503">
    <property type="term" value="P:ERAD pathway"/>
    <property type="evidence" value="ECO:0007669"/>
    <property type="project" value="TreeGrafter"/>
</dbReference>
<evidence type="ECO:0000256" key="2">
    <source>
        <dbReference type="ARBA" id="ARBA00045874"/>
    </source>
</evidence>
<sequence length="221" mass="25887">MDSPIPGLQYVMGTDTDPELYDTIVMANLGYFQLKGKPGAWKLRLREGRSSEVYQISRFFVPDDAPIITGSNDTVPTTDTINIFSIASGHLYERFLRIMMLSVLKHTKNPVKFWFLKNYFSPQFKDFIPRMAERYGFEYQLVQYKWPCWLHGQTEKQRLTWAYKILFLDVLFPLNIKKIIFVDADQVVRTDMKELLEEPLDGAPYGYTPFCDSRTDMDGFR</sequence>
<organism evidence="5">
    <name type="scientific">Amphimedon queenslandica</name>
    <name type="common">Sponge</name>
    <dbReference type="NCBI Taxonomy" id="400682"/>
    <lineage>
        <taxon>Eukaryota</taxon>
        <taxon>Metazoa</taxon>
        <taxon>Porifera</taxon>
        <taxon>Demospongiae</taxon>
        <taxon>Heteroscleromorpha</taxon>
        <taxon>Haplosclerida</taxon>
        <taxon>Niphatidae</taxon>
        <taxon>Amphimedon</taxon>
    </lineage>
</organism>
<evidence type="ECO:0000256" key="3">
    <source>
        <dbReference type="ARBA" id="ARBA00048456"/>
    </source>
</evidence>
<comment type="catalytic activity">
    <reaction evidence="3">
        <text>N(4)-(alpha-D-Man-(1-&gt;2)-alpha-D-Man-(1-&gt;2)-alpha-D-Man-(1-&gt;3)-[alpha-D-Man-(1-&gt;2)-alpha-D-Man-(1-&gt;3)-[alpha-D-Man-(1-&gt;2)-alpha-D-Man-(1-&gt;6)]-alpha-D-Man-(1-&gt;6)]-beta-D-Man-(1-&gt;4)-beta-D-GlcNAc-(1-&gt;4)-beta-D-GlcNAc)-L-asparaginyl-[protein] (N-glucan mannose isomer 9A1,2,3B1,2,3) + UDP-alpha-D-glucose = N(4)-(alpha-D-Glc-(1-&gt;3)-alpha-D-Man-(1-&gt;2)-alpha-D-Man-(1-&gt;2)-alpha-D-Man-(1-&gt;3)-[alpha-D-Man-(1-&gt;2)-alpha-D-Man-(1-&gt;3)-[alpha-D-Man-(1-&gt;2)-alpha-D-Man-(1-&gt;6)]-alpha-D-Man-(1-&gt;6)]-beta-D-Man-(1-&gt;4)-beta-D-GlcNAc-(1-&gt;4)-beta-D-GlcNAc)-L-asparaginyl-[protein] + UDP + H(+)</text>
        <dbReference type="Rhea" id="RHEA:61304"/>
        <dbReference type="Rhea" id="RHEA-COMP:14356"/>
        <dbReference type="Rhea" id="RHEA-COMP:14357"/>
        <dbReference type="ChEBI" id="CHEBI:15378"/>
        <dbReference type="ChEBI" id="CHEBI:58223"/>
        <dbReference type="ChEBI" id="CHEBI:58885"/>
        <dbReference type="ChEBI" id="CHEBI:59080"/>
        <dbReference type="ChEBI" id="CHEBI:139493"/>
    </reaction>
</comment>
<dbReference type="Gene3D" id="3.90.550.10">
    <property type="entry name" value="Spore Coat Polysaccharide Biosynthesis Protein SpsA, Chain A"/>
    <property type="match status" value="1"/>
</dbReference>
<dbReference type="EnsemblMetazoa" id="Aqu2.1.17617_001">
    <property type="protein sequence ID" value="Aqu2.1.17617_001"/>
    <property type="gene ID" value="Aqu2.1.17617"/>
</dbReference>
<feature type="domain" description="Glucosyltransferase 24 catalytic" evidence="4">
    <location>
        <begin position="81"/>
        <end position="221"/>
    </location>
</feature>
<evidence type="ECO:0000259" key="4">
    <source>
        <dbReference type="Pfam" id="PF18404"/>
    </source>
</evidence>
<dbReference type="GO" id="GO:0018279">
    <property type="term" value="P:protein N-linked glycosylation via asparagine"/>
    <property type="evidence" value="ECO:0007669"/>
    <property type="project" value="TreeGrafter"/>
</dbReference>
<dbReference type="InParanoid" id="A0A1X7TRA6"/>